<dbReference type="EMBL" id="JOTP01000014">
    <property type="protein sequence ID" value="KEP25944.1"/>
    <property type="molecule type" value="Genomic_DNA"/>
</dbReference>
<protein>
    <recommendedName>
        <fullName evidence="3">aldehyde dehydrogenase (NAD(+))</fullName>
        <ecNumber evidence="3">1.2.1.3</ecNumber>
    </recommendedName>
</protein>
<dbReference type="GO" id="GO:0004029">
    <property type="term" value="F:aldehyde dehydrogenase (NAD+) activity"/>
    <property type="evidence" value="ECO:0007669"/>
    <property type="project" value="UniProtKB-EC"/>
</dbReference>
<dbReference type="Gene3D" id="3.40.605.10">
    <property type="entry name" value="Aldehyde Dehydrogenase, Chain A, domain 1"/>
    <property type="match status" value="1"/>
</dbReference>
<evidence type="ECO:0000256" key="3">
    <source>
        <dbReference type="ARBA" id="ARBA00024226"/>
    </source>
</evidence>
<evidence type="ECO:0000256" key="5">
    <source>
        <dbReference type="PROSITE-ProRule" id="PRU10007"/>
    </source>
</evidence>
<accession>A0A081L9L8</accession>
<proteinExistence type="inferred from homology"/>
<dbReference type="RefSeq" id="WP_034322719.1">
    <property type="nucleotide sequence ID" value="NZ_JOTP01000014.1"/>
</dbReference>
<dbReference type="InterPro" id="IPR015590">
    <property type="entry name" value="Aldehyde_DH_dom"/>
</dbReference>
<evidence type="ECO:0000256" key="6">
    <source>
        <dbReference type="RuleBase" id="RU003345"/>
    </source>
</evidence>
<dbReference type="FunFam" id="3.40.605.10:FF:000026">
    <property type="entry name" value="Aldehyde dehydrogenase, putative"/>
    <property type="match status" value="1"/>
</dbReference>
<dbReference type="PROSITE" id="PS00687">
    <property type="entry name" value="ALDEHYDE_DEHYDR_GLU"/>
    <property type="match status" value="1"/>
</dbReference>
<reference evidence="8 9" key="1">
    <citation type="submission" date="2012-09" db="EMBL/GenBank/DDBJ databases">
        <title>Genome Sequence of Bacillus sp. DW5-4.</title>
        <authorList>
            <person name="Lai Q."/>
            <person name="Liu Y."/>
            <person name="Shao Z."/>
        </authorList>
    </citation>
    <scope>NUCLEOTIDE SEQUENCE [LARGE SCALE GENOMIC DNA]</scope>
    <source>
        <strain evidence="8 9">DW5-4</strain>
    </source>
</reference>
<dbReference type="InterPro" id="IPR016163">
    <property type="entry name" value="Ald_DH_C"/>
</dbReference>
<feature type="active site" evidence="5">
    <location>
        <position position="245"/>
    </location>
</feature>
<evidence type="ECO:0000313" key="8">
    <source>
        <dbReference type="EMBL" id="KEP25944.1"/>
    </source>
</evidence>
<dbReference type="InterPro" id="IPR029510">
    <property type="entry name" value="Ald_DH_CS_GLU"/>
</dbReference>
<comment type="caution">
    <text evidence="8">The sequence shown here is derived from an EMBL/GenBank/DDBJ whole genome shotgun (WGS) entry which is preliminary data.</text>
</comment>
<dbReference type="FunFam" id="3.40.605.10:FF:000007">
    <property type="entry name" value="NAD/NADP-dependent betaine aldehyde dehydrogenase"/>
    <property type="match status" value="1"/>
</dbReference>
<evidence type="ECO:0000313" key="9">
    <source>
        <dbReference type="Proteomes" id="UP000028091"/>
    </source>
</evidence>
<evidence type="ECO:0000256" key="4">
    <source>
        <dbReference type="ARBA" id="ARBA00049194"/>
    </source>
</evidence>
<comment type="similarity">
    <text evidence="1 6">Belongs to the aldehyde dehydrogenase family.</text>
</comment>
<dbReference type="Pfam" id="PF00171">
    <property type="entry name" value="Aldedh"/>
    <property type="match status" value="1"/>
</dbReference>
<dbReference type="PROSITE" id="PS00070">
    <property type="entry name" value="ALDEHYDE_DEHYDR_CYS"/>
    <property type="match status" value="1"/>
</dbReference>
<feature type="domain" description="Aldehyde dehydrogenase" evidence="7">
    <location>
        <begin position="13"/>
        <end position="469"/>
    </location>
</feature>
<dbReference type="EC" id="1.2.1.3" evidence="3"/>
<keyword evidence="2 6" id="KW-0560">Oxidoreductase</keyword>
<dbReference type="InterPro" id="IPR016162">
    <property type="entry name" value="Ald_DH_N"/>
</dbReference>
<dbReference type="InterPro" id="IPR016160">
    <property type="entry name" value="Ald_DH_CS_CYS"/>
</dbReference>
<dbReference type="InterPro" id="IPR016161">
    <property type="entry name" value="Ald_DH/histidinol_DH"/>
</dbReference>
<dbReference type="AlphaFoldDB" id="A0A081L9L8"/>
<name>A0A081L9L8_9BACI</name>
<sequence length="475" mass="51175">MRNQEKHFMNGEWVASTGNETTEVINPATEEVIGTISLGTKEDLDKAVKAARAAFPSFSKTSRNERVEMLENIVRGYEKRKDELVEVMTQELGAPLKVSEEVHYKMGYEHFSKAAEALKSYTFTEDRGGHTIIKEAIGVSGLITPWNFPTNQTSLKIAGAIAAGSPVVLKPAEITPFAAMILAEIIDEAGVPKGVFNLVNGTGNVIGDGISSHPDIDFVSFTGSGAVGSKIMENAADNVKKVALELGGKSPLIVLDDADVDEAAETAVHHIAMNTGQVCSAATRVLIPESMKDAFEKALLNALPKFTVGDPREDHATGPLVSKKQWDTVQSYIEKGIEEGATLLAGGTGKPDGIDKGYFAKHTIFTNVKNDMTIAQEEIFGPVMSVITYQDLNHALEIANDTVYGLAGYVVGKDEKTLKYVAEHIRAGQITINNAETDYFAPFGGFKQSGIGREWGDFGIEEYLEVKAVMGLPTA</sequence>
<organism evidence="8 9">
    <name type="scientific">Bacillus zhangzhouensis</name>
    <dbReference type="NCBI Taxonomy" id="1178540"/>
    <lineage>
        <taxon>Bacteria</taxon>
        <taxon>Bacillati</taxon>
        <taxon>Bacillota</taxon>
        <taxon>Bacilli</taxon>
        <taxon>Bacillales</taxon>
        <taxon>Bacillaceae</taxon>
        <taxon>Bacillus</taxon>
    </lineage>
</organism>
<dbReference type="OrthoDB" id="9762913at2"/>
<dbReference type="CDD" id="cd07138">
    <property type="entry name" value="ALDH_CddD_SSP0762"/>
    <property type="match status" value="1"/>
</dbReference>
<keyword evidence="9" id="KW-1185">Reference proteome</keyword>
<evidence type="ECO:0000259" key="7">
    <source>
        <dbReference type="Pfam" id="PF00171"/>
    </source>
</evidence>
<dbReference type="Proteomes" id="UP000028091">
    <property type="component" value="Unassembled WGS sequence"/>
</dbReference>
<dbReference type="FunFam" id="3.40.309.10:FF:000012">
    <property type="entry name" value="Betaine aldehyde dehydrogenase"/>
    <property type="match status" value="1"/>
</dbReference>
<comment type="catalytic activity">
    <reaction evidence="4">
        <text>an aldehyde + NAD(+) + H2O = a carboxylate + NADH + 2 H(+)</text>
        <dbReference type="Rhea" id="RHEA:16185"/>
        <dbReference type="ChEBI" id="CHEBI:15377"/>
        <dbReference type="ChEBI" id="CHEBI:15378"/>
        <dbReference type="ChEBI" id="CHEBI:17478"/>
        <dbReference type="ChEBI" id="CHEBI:29067"/>
        <dbReference type="ChEBI" id="CHEBI:57540"/>
        <dbReference type="ChEBI" id="CHEBI:57945"/>
        <dbReference type="EC" id="1.2.1.3"/>
    </reaction>
</comment>
<dbReference type="PANTHER" id="PTHR42804">
    <property type="entry name" value="ALDEHYDE DEHYDROGENASE"/>
    <property type="match status" value="1"/>
</dbReference>
<dbReference type="eggNOG" id="COG1012">
    <property type="taxonomic scope" value="Bacteria"/>
</dbReference>
<dbReference type="PANTHER" id="PTHR42804:SF1">
    <property type="entry name" value="ALDEHYDE DEHYDROGENASE-RELATED"/>
    <property type="match status" value="1"/>
</dbReference>
<dbReference type="Gene3D" id="3.40.309.10">
    <property type="entry name" value="Aldehyde Dehydrogenase, Chain A, domain 2"/>
    <property type="match status" value="1"/>
</dbReference>
<dbReference type="SUPFAM" id="SSF53720">
    <property type="entry name" value="ALDH-like"/>
    <property type="match status" value="1"/>
</dbReference>
<evidence type="ECO:0000256" key="2">
    <source>
        <dbReference type="ARBA" id="ARBA00023002"/>
    </source>
</evidence>
<evidence type="ECO:0000256" key="1">
    <source>
        <dbReference type="ARBA" id="ARBA00009986"/>
    </source>
</evidence>
<gene>
    <name evidence="8" type="ORF">BA70_04745</name>
</gene>